<dbReference type="EMBL" id="LNQE01000300">
    <property type="protein sequence ID" value="KUG27683.1"/>
    <property type="molecule type" value="Genomic_DNA"/>
</dbReference>
<protein>
    <submittedName>
        <fullName evidence="1">Uncharacterized protein</fullName>
    </submittedName>
</protein>
<sequence>MPWPYPANWLGGSVTIFFARLLAHLGRSHSDGDASGD</sequence>
<comment type="caution">
    <text evidence="1">The sequence shown here is derived from an EMBL/GenBank/DDBJ whole genome shotgun (WGS) entry which is preliminary data.</text>
</comment>
<name>A0A0W8G5B1_9ZZZZ</name>
<gene>
    <name evidence="1" type="ORF">ASZ90_002470</name>
</gene>
<dbReference type="AlphaFoldDB" id="A0A0W8G5B1"/>
<reference evidence="1" key="1">
    <citation type="journal article" date="2015" name="Proc. Natl. Acad. Sci. U.S.A.">
        <title>Networks of energetic and metabolic interactions define dynamics in microbial communities.</title>
        <authorList>
            <person name="Embree M."/>
            <person name="Liu J.K."/>
            <person name="Al-Bassam M.M."/>
            <person name="Zengler K."/>
        </authorList>
    </citation>
    <scope>NUCLEOTIDE SEQUENCE</scope>
</reference>
<proteinExistence type="predicted"/>
<evidence type="ECO:0000313" key="1">
    <source>
        <dbReference type="EMBL" id="KUG27683.1"/>
    </source>
</evidence>
<organism evidence="1">
    <name type="scientific">hydrocarbon metagenome</name>
    <dbReference type="NCBI Taxonomy" id="938273"/>
    <lineage>
        <taxon>unclassified sequences</taxon>
        <taxon>metagenomes</taxon>
        <taxon>ecological metagenomes</taxon>
    </lineage>
</organism>
<accession>A0A0W8G5B1</accession>